<evidence type="ECO:0000256" key="5">
    <source>
        <dbReference type="SAM" id="Phobius"/>
    </source>
</evidence>
<dbReference type="EMBL" id="BBSA01000002">
    <property type="protein sequence ID" value="GAM60596.1"/>
    <property type="molecule type" value="Genomic_DNA"/>
</dbReference>
<keyword evidence="4 5" id="KW-0472">Membrane</keyword>
<keyword evidence="3 5" id="KW-1133">Transmembrane helix</keyword>
<dbReference type="InterPro" id="IPR004776">
    <property type="entry name" value="Mem_transp_PIN-like"/>
</dbReference>
<comment type="subcellular location">
    <subcellularLocation>
        <location evidence="1">Membrane</location>
        <topology evidence="1">Multi-pass membrane protein</topology>
    </subcellularLocation>
</comment>
<dbReference type="Proteomes" id="UP000031670">
    <property type="component" value="Unassembled WGS sequence"/>
</dbReference>
<feature type="transmembrane region" description="Helical" evidence="5">
    <location>
        <begin position="116"/>
        <end position="140"/>
    </location>
</feature>
<feature type="transmembrane region" description="Helical" evidence="5">
    <location>
        <begin position="31"/>
        <end position="49"/>
    </location>
</feature>
<name>A0A0B8P2Y5_9VIBR</name>
<reference evidence="6 7" key="1">
    <citation type="submission" date="2015-01" db="EMBL/GenBank/DDBJ databases">
        <title>Vibrio sp. C5 JCM 19232 whole genome shotgun sequence.</title>
        <authorList>
            <person name="Sawabe T."/>
            <person name="Meirelles P."/>
            <person name="Feng G."/>
            <person name="Sayaka M."/>
            <person name="Hattori M."/>
            <person name="Ohkuma M."/>
        </authorList>
    </citation>
    <scope>NUCLEOTIDE SEQUENCE [LARGE SCALE GENOMIC DNA]</scope>
    <source>
        <strain evidence="6 7">JCM19232</strain>
    </source>
</reference>
<dbReference type="AlphaFoldDB" id="A0A0B8P2Y5"/>
<keyword evidence="2 5" id="KW-0812">Transmembrane</keyword>
<comment type="caution">
    <text evidence="6">The sequence shown here is derived from an EMBL/GenBank/DDBJ whole genome shotgun (WGS) entry which is preliminary data.</text>
</comment>
<reference evidence="6 7" key="2">
    <citation type="submission" date="2015-01" db="EMBL/GenBank/DDBJ databases">
        <authorList>
            <consortium name="NBRP consortium"/>
            <person name="Sawabe T."/>
            <person name="Meirelles P."/>
            <person name="Feng G."/>
            <person name="Sayaka M."/>
            <person name="Hattori M."/>
            <person name="Ohkuma M."/>
        </authorList>
    </citation>
    <scope>NUCLEOTIDE SEQUENCE [LARGE SCALE GENOMIC DNA]</scope>
    <source>
        <strain evidence="6 7">JCM19232</strain>
    </source>
</reference>
<sequence>MLAISLGLLASLVELKTPVAAERVVELLANTVSGVALFTIGAGLVGVSTRGMQKEIGTVMTAKLVLHPLALLALVTIGFELEPEMAAVAVILASMPMFGVYAVIGQKYQMGGLCSAVILPTTLMAMITVSLVTTFALVMFNL</sequence>
<dbReference type="GO" id="GO:0016020">
    <property type="term" value="C:membrane"/>
    <property type="evidence" value="ECO:0007669"/>
    <property type="project" value="UniProtKB-SubCell"/>
</dbReference>
<evidence type="ECO:0000313" key="7">
    <source>
        <dbReference type="Proteomes" id="UP000031670"/>
    </source>
</evidence>
<protein>
    <submittedName>
        <fullName evidence="6">Transporter</fullName>
    </submittedName>
</protein>
<feature type="transmembrane region" description="Helical" evidence="5">
    <location>
        <begin position="61"/>
        <end position="79"/>
    </location>
</feature>
<evidence type="ECO:0000256" key="1">
    <source>
        <dbReference type="ARBA" id="ARBA00004141"/>
    </source>
</evidence>
<proteinExistence type="predicted"/>
<evidence type="ECO:0000313" key="6">
    <source>
        <dbReference type="EMBL" id="GAM60596.1"/>
    </source>
</evidence>
<dbReference type="Pfam" id="PF03547">
    <property type="entry name" value="Mem_trans"/>
    <property type="match status" value="1"/>
</dbReference>
<organism evidence="6 7">
    <name type="scientific">Vibrio ishigakensis</name>
    <dbReference type="NCBI Taxonomy" id="1481914"/>
    <lineage>
        <taxon>Bacteria</taxon>
        <taxon>Pseudomonadati</taxon>
        <taxon>Pseudomonadota</taxon>
        <taxon>Gammaproteobacteria</taxon>
        <taxon>Vibrionales</taxon>
        <taxon>Vibrionaceae</taxon>
        <taxon>Vibrio</taxon>
    </lineage>
</organism>
<accession>A0A0B8P2Y5</accession>
<evidence type="ECO:0000256" key="3">
    <source>
        <dbReference type="ARBA" id="ARBA00022989"/>
    </source>
</evidence>
<evidence type="ECO:0000256" key="4">
    <source>
        <dbReference type="ARBA" id="ARBA00023136"/>
    </source>
</evidence>
<evidence type="ECO:0000256" key="2">
    <source>
        <dbReference type="ARBA" id="ARBA00022692"/>
    </source>
</evidence>
<feature type="transmembrane region" description="Helical" evidence="5">
    <location>
        <begin position="85"/>
        <end position="104"/>
    </location>
</feature>
<dbReference type="GO" id="GO:0055085">
    <property type="term" value="P:transmembrane transport"/>
    <property type="evidence" value="ECO:0007669"/>
    <property type="project" value="InterPro"/>
</dbReference>
<gene>
    <name evidence="6" type="ORF">JCM19232_3538</name>
</gene>